<dbReference type="InterPro" id="IPR013783">
    <property type="entry name" value="Ig-like_fold"/>
</dbReference>
<dbReference type="EMBL" id="VOFY01000015">
    <property type="protein sequence ID" value="KAA8585259.1"/>
    <property type="molecule type" value="Genomic_DNA"/>
</dbReference>
<evidence type="ECO:0000256" key="4">
    <source>
        <dbReference type="SAM" id="Phobius"/>
    </source>
</evidence>
<keyword evidence="4" id="KW-0472">Membrane</keyword>
<dbReference type="PROSITE" id="PS50835">
    <property type="entry name" value="IG_LIKE"/>
    <property type="match status" value="8"/>
</dbReference>
<feature type="domain" description="Ig-like" evidence="6">
    <location>
        <begin position="543"/>
        <end position="644"/>
    </location>
</feature>
<dbReference type="SUPFAM" id="SSF47072">
    <property type="entry name" value="Cysteine alpha-hairpin motif"/>
    <property type="match status" value="1"/>
</dbReference>
<dbReference type="InterPro" id="IPR003599">
    <property type="entry name" value="Ig_sub"/>
</dbReference>
<dbReference type="InterPro" id="IPR003598">
    <property type="entry name" value="Ig_sub2"/>
</dbReference>
<dbReference type="SMART" id="SM00409">
    <property type="entry name" value="IG"/>
    <property type="match status" value="8"/>
</dbReference>
<keyword evidence="4" id="KW-0812">Transmembrane</keyword>
<dbReference type="FunFam" id="2.60.40.10:FF:000032">
    <property type="entry name" value="palladin isoform X1"/>
    <property type="match status" value="1"/>
</dbReference>
<dbReference type="Proteomes" id="UP000327493">
    <property type="component" value="Chromosome 15"/>
</dbReference>
<dbReference type="Gene3D" id="1.10.287.1130">
    <property type="entry name" value="CytochromE C oxidase copper chaperone"/>
    <property type="match status" value="1"/>
</dbReference>
<dbReference type="SMART" id="SM00408">
    <property type="entry name" value="IGc2"/>
    <property type="match status" value="5"/>
</dbReference>
<dbReference type="Pfam" id="PF13927">
    <property type="entry name" value="Ig_3"/>
    <property type="match status" value="1"/>
</dbReference>
<evidence type="ECO:0000313" key="7">
    <source>
        <dbReference type="EMBL" id="KAA8585259.1"/>
    </source>
</evidence>
<gene>
    <name evidence="7" type="ORF">FQN60_003953</name>
</gene>
<feature type="disulfide bond" evidence="3">
    <location>
        <begin position="1361"/>
        <end position="1371"/>
    </location>
</feature>
<feature type="disulfide bond" evidence="3">
    <location>
        <begin position="1339"/>
        <end position="1350"/>
    </location>
</feature>
<evidence type="ECO:0000259" key="6">
    <source>
        <dbReference type="PROSITE" id="PS50835"/>
    </source>
</evidence>
<feature type="domain" description="Ig-like" evidence="6">
    <location>
        <begin position="1128"/>
        <end position="1227"/>
    </location>
</feature>
<feature type="transmembrane region" description="Helical" evidence="4">
    <location>
        <begin position="752"/>
        <end position="778"/>
    </location>
</feature>
<accession>A0A5J5CVT4</accession>
<dbReference type="PROSITE" id="PS51808">
    <property type="entry name" value="CHCH"/>
    <property type="match status" value="1"/>
</dbReference>
<feature type="disulfide bond" evidence="3">
    <location>
        <begin position="1329"/>
        <end position="1360"/>
    </location>
</feature>
<protein>
    <recommendedName>
        <fullName evidence="6">Ig-like domain-containing protein</fullName>
    </recommendedName>
</protein>
<feature type="domain" description="Ig-like" evidence="6">
    <location>
        <begin position="223"/>
        <end position="354"/>
    </location>
</feature>
<dbReference type="GO" id="GO:0007155">
    <property type="term" value="P:cell adhesion"/>
    <property type="evidence" value="ECO:0007669"/>
    <property type="project" value="InterPro"/>
</dbReference>
<dbReference type="InterPro" id="IPR013098">
    <property type="entry name" value="Ig_I-set"/>
</dbReference>
<keyword evidence="2" id="KW-0393">Immunoglobulin domain</keyword>
<evidence type="ECO:0000313" key="8">
    <source>
        <dbReference type="Proteomes" id="UP000327493"/>
    </source>
</evidence>
<reference evidence="7 8" key="1">
    <citation type="submission" date="2019-08" db="EMBL/GenBank/DDBJ databases">
        <title>A chromosome-level genome assembly, high-density linkage maps, and genome scans reveal the genomic architecture of hybrid incompatibilities underlying speciation via character displacement in darters (Percidae: Etheostominae).</title>
        <authorList>
            <person name="Moran R.L."/>
            <person name="Catchen J.M."/>
            <person name="Fuller R.C."/>
        </authorList>
    </citation>
    <scope>NUCLEOTIDE SEQUENCE [LARGE SCALE GENOMIC DNA]</scope>
    <source>
        <strain evidence="7">EspeVRDwgs_2016</strain>
        <tissue evidence="7">Muscle</tissue>
    </source>
</reference>
<feature type="domain" description="Ig-like" evidence="6">
    <location>
        <begin position="896"/>
        <end position="993"/>
    </location>
</feature>
<comment type="caution">
    <text evidence="7">The sequence shown here is derived from an EMBL/GenBank/DDBJ whole genome shotgun (WGS) entry which is preliminary data.</text>
</comment>
<dbReference type="PANTHER" id="PTHR13771:SF9">
    <property type="entry name" value="INTERCELLULAR ADHESION MOLECULE 5"/>
    <property type="match status" value="1"/>
</dbReference>
<feature type="domain" description="Ig-like" evidence="6">
    <location>
        <begin position="671"/>
        <end position="747"/>
    </location>
</feature>
<dbReference type="GO" id="GO:0005178">
    <property type="term" value="F:integrin binding"/>
    <property type="evidence" value="ECO:0007669"/>
    <property type="project" value="InterPro"/>
</dbReference>
<dbReference type="InterPro" id="IPR036179">
    <property type="entry name" value="Ig-like_dom_sf"/>
</dbReference>
<feature type="domain" description="Ig-like" evidence="6">
    <location>
        <begin position="106"/>
        <end position="218"/>
    </location>
</feature>
<keyword evidence="5" id="KW-0732">Signal</keyword>
<name>A0A5J5CVT4_9PERO</name>
<feature type="domain" description="Ig-like" evidence="6">
    <location>
        <begin position="358"/>
        <end position="442"/>
    </location>
</feature>
<dbReference type="InterPro" id="IPR007110">
    <property type="entry name" value="Ig-like_dom"/>
</dbReference>
<dbReference type="PANTHER" id="PTHR13771">
    <property type="entry name" value="INTERCELLULAR ADHESION MOLECULE"/>
    <property type="match status" value="1"/>
</dbReference>
<keyword evidence="4" id="KW-1133">Transmembrane helix</keyword>
<dbReference type="Pfam" id="PF13895">
    <property type="entry name" value="Ig_2"/>
    <property type="match status" value="2"/>
</dbReference>
<feature type="domain" description="Ig-like" evidence="6">
    <location>
        <begin position="1238"/>
        <end position="1314"/>
    </location>
</feature>
<dbReference type="InterPro" id="IPR047012">
    <property type="entry name" value="ICAM_VCAM"/>
</dbReference>
<evidence type="ECO:0000256" key="2">
    <source>
        <dbReference type="ARBA" id="ARBA00023319"/>
    </source>
</evidence>
<dbReference type="InterPro" id="IPR009069">
    <property type="entry name" value="Cys_alpha_HP_mot_SF"/>
</dbReference>
<evidence type="ECO:0000256" key="3">
    <source>
        <dbReference type="PIRSR" id="PIRSR627179-50"/>
    </source>
</evidence>
<keyword evidence="8" id="KW-1185">Reference proteome</keyword>
<keyword evidence="1 3" id="KW-1015">Disulfide bond</keyword>
<proteinExistence type="predicted"/>
<dbReference type="Pfam" id="PF08991">
    <property type="entry name" value="CMC4"/>
    <property type="match status" value="1"/>
</dbReference>
<dbReference type="Pfam" id="PF07679">
    <property type="entry name" value="I-set"/>
    <property type="match status" value="1"/>
</dbReference>
<sequence length="1386" mass="154110">MSESTSFVRLFVGILLSATGVHASCPIELSPPSVVVRYGDSVSVNCSTLESQFEGIGWEARQGGVSLKKATYLVWTVENLTEWTVSPSCYINLLQNSQFQQCFKKPEVVLYTFPDTISIHPSNAQDHVMNEGEKYNFTCDIHNIAPVQNLTVRWYKGGEMVYAETFDNPKREPVNQSSVFSFTPSRQDNGVTFRCEAHLDLWPKGPQLNASSQECNITVFFGPDVQCYSISRDKLELLEGETLERGCPVTGRPTPGVTWLKDGQPINPTVPLSRKDTGRYTVEAEGLGFIKKELWGAPHNLTCIVEGYPKPETIWHKDGEEVVLPESLTRSDSGQYLITATSNLSIVILTVEINVEYPPSQIVELEDSEVDVGSTVWLKCSSVGNPRPKYFWNYYRTSNVIEEKEDGVSRLHIHNATVYNMGSYTCHAWNDRGNVSKTARVTVKELLSLSNWTGTSASQECPIEITPDQMVIQYQSRGQKATCKATSADVGHVKEIYWQGVQNNSTSWSVDTYDWDSRPVCTATFKVIGTCHKHLNVTLYKTPDSVSIRPVDNLNSVVVEKREFQLQCDITNVAPAGNLIVRWYRGNETFKPLIKGSMRVTGCLPENDTNCDISGVRSPRNVSVTISTTLNRNHNGAEFRCDAQLDFGPEGPRPPPNMMSSPLNISIYYKPSINTTKLPKTIPVFRGYPEELVCEADGHPPPKIQWLYSSDLVPHVSGNTLTVYEAGVYNCSATNEVDSISHEVKVILKEDYLPLIAGFVAVTVVAISIFFLFIYSIYYKNTRMRRYSLKNPKLDTHRKPVRSSCPVEISMSPSKVVVRFGDPFSVICSSPSNRTQAMGWESPYGTGIGLQTGASSVSLEIDSVKSWELKPLCFINLNVDHVQCLRLLSVTVYKIPDSVSMSQPSPMGPMVEGEKYRMQCDIVNVAPVGNLSVYWHKGNKIIYTEAFNKTSPSPANTSSVFNLTAQRSDNGTQIWCEAKLEFSPSVPNLRTIRSKSHEVVVLCTFCNAKINLTIGAENNMGNNFLKWILTLCMFYSVSGEGCSLILKPSRVVVGFGEPVSVSCEATRPVRVLGWESVISAAHTQQDLSVRWKVDSLIDWIEEPICYGVFFTAPRQCEEKLNLVLYKTPDSVSIRPVNHTGPMVEGKEYQLLCDVQNIAPVQYLTLRWYKGQTEVYNHSFSDLPSSSPVQVSSILMVTPTKAEDGAQYRCVAELELGPEGPQPPPTVTSEPLNVSVYFPPMFLSPEPEVLDLIVGAAITLNCTATGNPAPVYSWQSSNPIQERMEEEAVLTSPSLLPGTYTCTASNTLEKKSKLFIVKAKTKGMPHKDPCQRQACAIQQCLQANKYVESLCQDVIREMRRCCEAQTGNSVCCSGFKDSKSTENKSNT</sequence>
<evidence type="ECO:0000256" key="5">
    <source>
        <dbReference type="SAM" id="SignalP"/>
    </source>
</evidence>
<feature type="chain" id="PRO_5023817905" description="Ig-like domain-containing protein" evidence="5">
    <location>
        <begin position="24"/>
        <end position="1386"/>
    </location>
</feature>
<feature type="signal peptide" evidence="5">
    <location>
        <begin position="1"/>
        <end position="23"/>
    </location>
</feature>
<evidence type="ECO:0000256" key="1">
    <source>
        <dbReference type="ARBA" id="ARBA00023157"/>
    </source>
</evidence>
<dbReference type="SUPFAM" id="SSF48726">
    <property type="entry name" value="Immunoglobulin"/>
    <property type="match status" value="10"/>
</dbReference>
<dbReference type="InterPro" id="IPR027179">
    <property type="entry name" value="CMC4"/>
</dbReference>
<organism evidence="7 8">
    <name type="scientific">Etheostoma spectabile</name>
    <name type="common">orangethroat darter</name>
    <dbReference type="NCBI Taxonomy" id="54343"/>
    <lineage>
        <taxon>Eukaryota</taxon>
        <taxon>Metazoa</taxon>
        <taxon>Chordata</taxon>
        <taxon>Craniata</taxon>
        <taxon>Vertebrata</taxon>
        <taxon>Euteleostomi</taxon>
        <taxon>Actinopterygii</taxon>
        <taxon>Neopterygii</taxon>
        <taxon>Teleostei</taxon>
        <taxon>Neoteleostei</taxon>
        <taxon>Acanthomorphata</taxon>
        <taxon>Eupercaria</taxon>
        <taxon>Perciformes</taxon>
        <taxon>Percoidei</taxon>
        <taxon>Percidae</taxon>
        <taxon>Etheostomatinae</taxon>
        <taxon>Etheostoma</taxon>
    </lineage>
</organism>
<dbReference type="Gene3D" id="2.60.40.10">
    <property type="entry name" value="Immunoglobulins"/>
    <property type="match status" value="12"/>
</dbReference>